<dbReference type="SMART" id="SM00256">
    <property type="entry name" value="FBOX"/>
    <property type="match status" value="1"/>
</dbReference>
<dbReference type="InterPro" id="IPR001810">
    <property type="entry name" value="F-box_dom"/>
</dbReference>
<sequence length="602" mass="69215">METLPVEVIRLIVDTLTLKEKLQFALVSRTWYRLIRPNGLYSHISARQDISGTWQNLERLKAIDQVKRLTVSYLWKADQFAQKLNQMSNLRHIVWNDASAPLPQKPDMKGVDLNLPHLISIKEFSTPFSLSLLILQHHILHHLTEITYHQPCQHALLLGKNLPELLDLIQVLDKAPQLSQLALAGMIVTIPLLEQISTHAPSIKRLTLSEAIVDSEVLAEPPNVLNQLKQGKFSTGVTLEQLDFVLSLHNLLTLTTAQNLENLTRYMAQKYSRLTKLKVLLDEGDRCNLDDECQTIFINLFTGLPYLKSIHSDLCVYDEAMMASMQHQTLESLTICGDEPSLQNQLDVLAKSESIQEHLQSLTFMNKHLDHVYTTSSIQFSHLANFSCLTTLRIRDAVSAGRFELGFLFEILKIAKGLKVLEMIHCDAGPDIRKLTKFDQALALEELRLPQWSTQTNDEMNFRKGSWVHASEFFGPIKKFYKKLQHIITASPHLRLLKTSLADDIKDFENCGEWIKDDWLLDFKSQPRLRHLSFGFGTKLVIQLKNRKEVNCITFDSTGQRIKPVTDTKPPKKSIHMTIRTDIDFLYINQYFYTFKNKFYLE</sequence>
<feature type="domain" description="F-box" evidence="1">
    <location>
        <begin position="1"/>
        <end position="44"/>
    </location>
</feature>
<dbReference type="SUPFAM" id="SSF81383">
    <property type="entry name" value="F-box domain"/>
    <property type="match status" value="1"/>
</dbReference>
<dbReference type="InParanoid" id="A0A1C7N5I0"/>
<dbReference type="Pfam" id="PF00646">
    <property type="entry name" value="F-box"/>
    <property type="match status" value="1"/>
</dbReference>
<evidence type="ECO:0000313" key="3">
    <source>
        <dbReference type="Proteomes" id="UP000093000"/>
    </source>
</evidence>
<dbReference type="AlphaFoldDB" id="A0A1C7N5I0"/>
<comment type="caution">
    <text evidence="2">The sequence shown here is derived from an EMBL/GenBank/DDBJ whole genome shotgun (WGS) entry which is preliminary data.</text>
</comment>
<protein>
    <recommendedName>
        <fullName evidence="1">F-box domain-containing protein</fullName>
    </recommendedName>
</protein>
<name>A0A1C7N5I0_9FUNG</name>
<dbReference type="SUPFAM" id="SSF52047">
    <property type="entry name" value="RNI-like"/>
    <property type="match status" value="1"/>
</dbReference>
<dbReference type="CDD" id="cd09917">
    <property type="entry name" value="F-box_SF"/>
    <property type="match status" value="1"/>
</dbReference>
<dbReference type="InterPro" id="IPR032675">
    <property type="entry name" value="LRR_dom_sf"/>
</dbReference>
<dbReference type="Gene3D" id="3.80.10.10">
    <property type="entry name" value="Ribonuclease Inhibitor"/>
    <property type="match status" value="1"/>
</dbReference>
<dbReference type="InterPro" id="IPR036047">
    <property type="entry name" value="F-box-like_dom_sf"/>
</dbReference>
<keyword evidence="3" id="KW-1185">Reference proteome</keyword>
<reference evidence="2 3" key="1">
    <citation type="submission" date="2016-03" db="EMBL/GenBank/DDBJ databases">
        <title>Choanephora cucurbitarum.</title>
        <authorList>
            <person name="Min B."/>
            <person name="Park H."/>
            <person name="Park J.-H."/>
            <person name="Shin H.-D."/>
            <person name="Choi I.-G."/>
        </authorList>
    </citation>
    <scope>NUCLEOTIDE SEQUENCE [LARGE SCALE GENOMIC DNA]</scope>
    <source>
        <strain evidence="2 3">KUS-F28377</strain>
    </source>
</reference>
<dbReference type="Proteomes" id="UP000093000">
    <property type="component" value="Unassembled WGS sequence"/>
</dbReference>
<dbReference type="EMBL" id="LUGH01000517">
    <property type="protein sequence ID" value="OBZ84382.1"/>
    <property type="molecule type" value="Genomic_DNA"/>
</dbReference>
<accession>A0A1C7N5I0</accession>
<evidence type="ECO:0000259" key="1">
    <source>
        <dbReference type="PROSITE" id="PS50181"/>
    </source>
</evidence>
<dbReference type="PROSITE" id="PS50181">
    <property type="entry name" value="FBOX"/>
    <property type="match status" value="1"/>
</dbReference>
<evidence type="ECO:0000313" key="2">
    <source>
        <dbReference type="EMBL" id="OBZ84382.1"/>
    </source>
</evidence>
<organism evidence="2 3">
    <name type="scientific">Choanephora cucurbitarum</name>
    <dbReference type="NCBI Taxonomy" id="101091"/>
    <lineage>
        <taxon>Eukaryota</taxon>
        <taxon>Fungi</taxon>
        <taxon>Fungi incertae sedis</taxon>
        <taxon>Mucoromycota</taxon>
        <taxon>Mucoromycotina</taxon>
        <taxon>Mucoromycetes</taxon>
        <taxon>Mucorales</taxon>
        <taxon>Mucorineae</taxon>
        <taxon>Choanephoraceae</taxon>
        <taxon>Choanephoroideae</taxon>
        <taxon>Choanephora</taxon>
    </lineage>
</organism>
<gene>
    <name evidence="2" type="ORF">A0J61_07567</name>
</gene>
<proteinExistence type="predicted"/>